<evidence type="ECO:0000313" key="2">
    <source>
        <dbReference type="Proteomes" id="UP000018211"/>
    </source>
</evidence>
<accession>A0AAV2VWH1</accession>
<proteinExistence type="predicted"/>
<reference evidence="1 2" key="1">
    <citation type="journal article" date="2013" name="ISME J.">
        <title>Comparative genomics of pathogenic lineages of Vibrio nigripulchritudo identifies virulence-associated traits.</title>
        <authorList>
            <person name="Goudenege D."/>
            <person name="Labreuche Y."/>
            <person name="Krin E."/>
            <person name="Ansquer D."/>
            <person name="Mangenot S."/>
            <person name="Calteau A."/>
            <person name="Medigue C."/>
            <person name="Mazel D."/>
            <person name="Polz M.F."/>
            <person name="Le Roux F."/>
        </authorList>
    </citation>
    <scope>NUCLEOTIDE SEQUENCE [LARGE SCALE GENOMIC DNA]</scope>
    <source>
        <strain evidence="1 2">SOn1</strain>
    </source>
</reference>
<dbReference type="AlphaFoldDB" id="A0AAV2VWH1"/>
<organism evidence="1 2">
    <name type="scientific">Vibrio nigripulchritudo SOn1</name>
    <dbReference type="NCBI Taxonomy" id="1238450"/>
    <lineage>
        <taxon>Bacteria</taxon>
        <taxon>Pseudomonadati</taxon>
        <taxon>Pseudomonadota</taxon>
        <taxon>Gammaproteobacteria</taxon>
        <taxon>Vibrionales</taxon>
        <taxon>Vibrionaceae</taxon>
        <taxon>Vibrio</taxon>
    </lineage>
</organism>
<comment type="caution">
    <text evidence="1">The sequence shown here is derived from an EMBL/GenBank/DDBJ whole genome shotgun (WGS) entry which is preliminary data.</text>
</comment>
<evidence type="ECO:0000313" key="1">
    <source>
        <dbReference type="EMBL" id="CCO48975.1"/>
    </source>
</evidence>
<dbReference type="EMBL" id="CAOF01000168">
    <property type="protein sequence ID" value="CCO48975.1"/>
    <property type="molecule type" value="Genomic_DNA"/>
</dbReference>
<sequence length="48" mass="5753">MVYVMERLKHFTVYRVSKKAEDYITYIDFCEMGLCSSDLTDWFKKCAS</sequence>
<dbReference type="Proteomes" id="UP000018211">
    <property type="component" value="Unassembled WGS sequence"/>
</dbReference>
<evidence type="ECO:0008006" key="3">
    <source>
        <dbReference type="Google" id="ProtNLM"/>
    </source>
</evidence>
<protein>
    <recommendedName>
        <fullName evidence="3">Transposase</fullName>
    </recommendedName>
</protein>
<gene>
    <name evidence="1" type="ORF">VIBNISOn1_730036</name>
</gene>
<name>A0AAV2VWH1_9VIBR</name>